<gene>
    <name evidence="1" type="ORF">BDN72DRAFT_887740</name>
</gene>
<name>A0ACD3B094_9AGAR</name>
<organism evidence="1 2">
    <name type="scientific">Pluteus cervinus</name>
    <dbReference type="NCBI Taxonomy" id="181527"/>
    <lineage>
        <taxon>Eukaryota</taxon>
        <taxon>Fungi</taxon>
        <taxon>Dikarya</taxon>
        <taxon>Basidiomycota</taxon>
        <taxon>Agaricomycotina</taxon>
        <taxon>Agaricomycetes</taxon>
        <taxon>Agaricomycetidae</taxon>
        <taxon>Agaricales</taxon>
        <taxon>Pluteineae</taxon>
        <taxon>Pluteaceae</taxon>
        <taxon>Pluteus</taxon>
    </lineage>
</organism>
<protein>
    <submittedName>
        <fullName evidence="1">Uncharacterized protein</fullName>
    </submittedName>
</protein>
<keyword evidence="2" id="KW-1185">Reference proteome</keyword>
<dbReference type="Proteomes" id="UP000308600">
    <property type="component" value="Unassembled WGS sequence"/>
</dbReference>
<evidence type="ECO:0000313" key="1">
    <source>
        <dbReference type="EMBL" id="TFK71225.1"/>
    </source>
</evidence>
<sequence>MSIPPLQGHSVSGRSVYYVPEFLTPDEETYLIRKIVESPHHNWKRLANRRLQLWGGELTPRNLLLPQPLPGFVESYPPLIQRLRDTGIFQYSPHGQPNHIIMNEYLPGQGIMPHEDGPAYHPVVATISLGSHTIFHYYKYKNEEDTSPDHPSATGRVVDQRPVMSVFLEPRSLIISTDEMYTSHLHGIEEIEEDIVISGNGNQPPTIASKGTPIDNWEMLKDEEMKESMRLGGVLKRAPRYSLTCRDVQRVAKGKTLVLR</sequence>
<evidence type="ECO:0000313" key="2">
    <source>
        <dbReference type="Proteomes" id="UP000308600"/>
    </source>
</evidence>
<reference evidence="1 2" key="1">
    <citation type="journal article" date="2019" name="Nat. Ecol. Evol.">
        <title>Megaphylogeny resolves global patterns of mushroom evolution.</title>
        <authorList>
            <person name="Varga T."/>
            <person name="Krizsan K."/>
            <person name="Foldi C."/>
            <person name="Dima B."/>
            <person name="Sanchez-Garcia M."/>
            <person name="Sanchez-Ramirez S."/>
            <person name="Szollosi G.J."/>
            <person name="Szarkandi J.G."/>
            <person name="Papp V."/>
            <person name="Albert L."/>
            <person name="Andreopoulos W."/>
            <person name="Angelini C."/>
            <person name="Antonin V."/>
            <person name="Barry K.W."/>
            <person name="Bougher N.L."/>
            <person name="Buchanan P."/>
            <person name="Buyck B."/>
            <person name="Bense V."/>
            <person name="Catcheside P."/>
            <person name="Chovatia M."/>
            <person name="Cooper J."/>
            <person name="Damon W."/>
            <person name="Desjardin D."/>
            <person name="Finy P."/>
            <person name="Geml J."/>
            <person name="Haridas S."/>
            <person name="Hughes K."/>
            <person name="Justo A."/>
            <person name="Karasinski D."/>
            <person name="Kautmanova I."/>
            <person name="Kiss B."/>
            <person name="Kocsube S."/>
            <person name="Kotiranta H."/>
            <person name="LaButti K.M."/>
            <person name="Lechner B.E."/>
            <person name="Liimatainen K."/>
            <person name="Lipzen A."/>
            <person name="Lukacs Z."/>
            <person name="Mihaltcheva S."/>
            <person name="Morgado L.N."/>
            <person name="Niskanen T."/>
            <person name="Noordeloos M.E."/>
            <person name="Ohm R.A."/>
            <person name="Ortiz-Santana B."/>
            <person name="Ovrebo C."/>
            <person name="Racz N."/>
            <person name="Riley R."/>
            <person name="Savchenko A."/>
            <person name="Shiryaev A."/>
            <person name="Soop K."/>
            <person name="Spirin V."/>
            <person name="Szebenyi C."/>
            <person name="Tomsovsky M."/>
            <person name="Tulloss R.E."/>
            <person name="Uehling J."/>
            <person name="Grigoriev I.V."/>
            <person name="Vagvolgyi C."/>
            <person name="Papp T."/>
            <person name="Martin F.M."/>
            <person name="Miettinen O."/>
            <person name="Hibbett D.S."/>
            <person name="Nagy L.G."/>
        </authorList>
    </citation>
    <scope>NUCLEOTIDE SEQUENCE [LARGE SCALE GENOMIC DNA]</scope>
    <source>
        <strain evidence="1 2">NL-1719</strain>
    </source>
</reference>
<dbReference type="EMBL" id="ML208301">
    <property type="protein sequence ID" value="TFK71225.1"/>
    <property type="molecule type" value="Genomic_DNA"/>
</dbReference>
<accession>A0ACD3B094</accession>
<proteinExistence type="predicted"/>